<dbReference type="PANTHER" id="PTHR43176">
    <property type="entry name" value="3-HYDROXYISOBUTYRYL-COA HYDROLASE-RELATED"/>
    <property type="match status" value="1"/>
</dbReference>
<dbReference type="InterPro" id="IPR045004">
    <property type="entry name" value="ECH_dom"/>
</dbReference>
<dbReference type="GO" id="GO:0005829">
    <property type="term" value="C:cytosol"/>
    <property type="evidence" value="ECO:0007669"/>
    <property type="project" value="TreeGrafter"/>
</dbReference>
<evidence type="ECO:0000259" key="4">
    <source>
        <dbReference type="Pfam" id="PF16113"/>
    </source>
</evidence>
<sequence length="378" mass="41314">MSEQSLTQNVLFEKVATQGGQFVGRVTLNMEKALNALNLDMVQQITKQLLVWQADEDLVCILLDGAGDKAFCAGGDVREIHAAASLHPGEIPAPAVEFFTQEYQLDYLLHTFGKPVVVWGDGIVMGGGLGLMAGASHRIVTDRSRVAMPEVTIGLYPDVSGSYFLNRMPGKSGIFLGMTAYNLNAADAKYVDIGNHYMHHQDKGKLITALTDMTWQRDEASNHQALHRLLNEFEAASDIALGASLLQQHQAQIDELMSGSATDIVNRMQALETEEKWLQRAQKTLLAGSPISWHLIIAQAQLGTELSLAQVFQLELGMSVNCCAVADFCEGVRALLIDKDRNPQWKYSSAKEVPESLVARIMASPWTPTAHPLSQLAG</sequence>
<evidence type="ECO:0000256" key="2">
    <source>
        <dbReference type="ARBA" id="ARBA00011915"/>
    </source>
</evidence>
<dbReference type="GO" id="GO:0006574">
    <property type="term" value="P:L-valine catabolic process"/>
    <property type="evidence" value="ECO:0007669"/>
    <property type="project" value="TreeGrafter"/>
</dbReference>
<dbReference type="EC" id="3.1.2.4" evidence="2"/>
<dbReference type="CDD" id="cd06558">
    <property type="entry name" value="crotonase-like"/>
    <property type="match status" value="1"/>
</dbReference>
<evidence type="ECO:0000313" key="5">
    <source>
        <dbReference type="EMBL" id="GGI74698.1"/>
    </source>
</evidence>
<dbReference type="NCBIfam" id="NF004127">
    <property type="entry name" value="PRK05617.1"/>
    <property type="match status" value="1"/>
</dbReference>
<comment type="catalytic activity">
    <reaction evidence="1">
        <text>3-hydroxy-2-methylpropanoyl-CoA + H2O = 3-hydroxy-2-methylpropanoate + CoA + H(+)</text>
        <dbReference type="Rhea" id="RHEA:20888"/>
        <dbReference type="ChEBI" id="CHEBI:11805"/>
        <dbReference type="ChEBI" id="CHEBI:15377"/>
        <dbReference type="ChEBI" id="CHEBI:15378"/>
        <dbReference type="ChEBI" id="CHEBI:57287"/>
        <dbReference type="ChEBI" id="CHEBI:57340"/>
        <dbReference type="EC" id="3.1.2.4"/>
    </reaction>
</comment>
<keyword evidence="3" id="KW-0378">Hydrolase</keyword>
<dbReference type="AlphaFoldDB" id="A0A917JKL7"/>
<dbReference type="GO" id="GO:0003860">
    <property type="term" value="F:3-hydroxyisobutyryl-CoA hydrolase activity"/>
    <property type="evidence" value="ECO:0007669"/>
    <property type="project" value="UniProtKB-EC"/>
</dbReference>
<dbReference type="PANTHER" id="PTHR43176:SF3">
    <property type="entry name" value="3-HYDROXYISOBUTYRYL-COA HYDROLASE, MITOCHONDRIAL"/>
    <property type="match status" value="1"/>
</dbReference>
<dbReference type="Proteomes" id="UP000613743">
    <property type="component" value="Unassembled WGS sequence"/>
</dbReference>
<evidence type="ECO:0000256" key="3">
    <source>
        <dbReference type="ARBA" id="ARBA00022801"/>
    </source>
</evidence>
<dbReference type="Pfam" id="PF16113">
    <property type="entry name" value="ECH_2"/>
    <property type="match status" value="1"/>
</dbReference>
<gene>
    <name evidence="5" type="primary">ivdE</name>
    <name evidence="5" type="ORF">GCM10009332_10140</name>
</gene>
<keyword evidence="6" id="KW-1185">Reference proteome</keyword>
<reference evidence="5" key="2">
    <citation type="submission" date="2020-09" db="EMBL/GenBank/DDBJ databases">
        <authorList>
            <person name="Sun Q."/>
            <person name="Ohkuma M."/>
        </authorList>
    </citation>
    <scope>NUCLEOTIDE SEQUENCE</scope>
    <source>
        <strain evidence="5">JCM 30804</strain>
    </source>
</reference>
<dbReference type="InterPro" id="IPR029045">
    <property type="entry name" value="ClpP/crotonase-like_dom_sf"/>
</dbReference>
<dbReference type="SUPFAM" id="SSF52096">
    <property type="entry name" value="ClpP/crotonase"/>
    <property type="match status" value="1"/>
</dbReference>
<feature type="domain" description="Enoyl-CoA hydratase/isomerase" evidence="4">
    <location>
        <begin position="23"/>
        <end position="361"/>
    </location>
</feature>
<dbReference type="RefSeq" id="WP_188918528.1">
    <property type="nucleotide sequence ID" value="NZ_BMPZ01000002.1"/>
</dbReference>
<dbReference type="Gene3D" id="3.90.226.10">
    <property type="entry name" value="2-enoyl-CoA Hydratase, Chain A, domain 1"/>
    <property type="match status" value="1"/>
</dbReference>
<dbReference type="EMBL" id="BMPZ01000002">
    <property type="protein sequence ID" value="GGI74698.1"/>
    <property type="molecule type" value="Genomic_DNA"/>
</dbReference>
<proteinExistence type="predicted"/>
<evidence type="ECO:0000313" key="6">
    <source>
        <dbReference type="Proteomes" id="UP000613743"/>
    </source>
</evidence>
<name>A0A917JKL7_9GAMM</name>
<organism evidence="5 6">
    <name type="scientific">Shewanella gelidii</name>
    <dbReference type="NCBI Taxonomy" id="1642821"/>
    <lineage>
        <taxon>Bacteria</taxon>
        <taxon>Pseudomonadati</taxon>
        <taxon>Pseudomonadota</taxon>
        <taxon>Gammaproteobacteria</taxon>
        <taxon>Alteromonadales</taxon>
        <taxon>Shewanellaceae</taxon>
        <taxon>Shewanella</taxon>
    </lineage>
</organism>
<protein>
    <recommendedName>
        <fullName evidence="2">3-hydroxyisobutyryl-CoA hydrolase</fullName>
        <ecNumber evidence="2">3.1.2.4</ecNumber>
    </recommendedName>
</protein>
<dbReference type="InterPro" id="IPR032259">
    <property type="entry name" value="HIBYL-CoA-H"/>
</dbReference>
<accession>A0A917JKL7</accession>
<evidence type="ECO:0000256" key="1">
    <source>
        <dbReference type="ARBA" id="ARBA00001709"/>
    </source>
</evidence>
<reference evidence="5" key="1">
    <citation type="journal article" date="2014" name="Int. J. Syst. Evol. Microbiol.">
        <title>Complete genome sequence of Corynebacterium casei LMG S-19264T (=DSM 44701T), isolated from a smear-ripened cheese.</title>
        <authorList>
            <consortium name="US DOE Joint Genome Institute (JGI-PGF)"/>
            <person name="Walter F."/>
            <person name="Albersmeier A."/>
            <person name="Kalinowski J."/>
            <person name="Ruckert C."/>
        </authorList>
    </citation>
    <scope>NUCLEOTIDE SEQUENCE</scope>
    <source>
        <strain evidence="5">JCM 30804</strain>
    </source>
</reference>
<comment type="caution">
    <text evidence="5">The sequence shown here is derived from an EMBL/GenBank/DDBJ whole genome shotgun (WGS) entry which is preliminary data.</text>
</comment>